<dbReference type="EMBL" id="FR915660">
    <property type="protein sequence ID" value="CDQ93648.1"/>
    <property type="molecule type" value="Genomic_DNA"/>
</dbReference>
<feature type="compositionally biased region" description="Polar residues" evidence="1">
    <location>
        <begin position="59"/>
        <end position="79"/>
    </location>
</feature>
<dbReference type="AlphaFoldDB" id="A0A060YP56"/>
<name>A0A060YP56_ONCMY</name>
<accession>A0A060YP56</accession>
<evidence type="ECO:0000313" key="2">
    <source>
        <dbReference type="EMBL" id="CDQ93648.1"/>
    </source>
</evidence>
<dbReference type="PaxDb" id="8022-A0A060YP56"/>
<dbReference type="Proteomes" id="UP000193380">
    <property type="component" value="Unassembled WGS sequence"/>
</dbReference>
<gene>
    <name evidence="2" type="ORF">GSONMT00052380001</name>
</gene>
<proteinExistence type="predicted"/>
<feature type="region of interest" description="Disordered" evidence="1">
    <location>
        <begin position="57"/>
        <end position="79"/>
    </location>
</feature>
<dbReference type="STRING" id="8022.A0A060YP56"/>
<evidence type="ECO:0000256" key="1">
    <source>
        <dbReference type="SAM" id="MobiDB-lite"/>
    </source>
</evidence>
<evidence type="ECO:0000313" key="3">
    <source>
        <dbReference type="Proteomes" id="UP000193380"/>
    </source>
</evidence>
<protein>
    <submittedName>
        <fullName evidence="2">Uncharacterized protein</fullName>
    </submittedName>
</protein>
<sequence length="79" mass="8530">MSFGAQDHVFLSALQPNTAVSTYAVPSEIQLEGKGGNLSDEMTRAKRVQQQVAMRLAEKTSTLSRQNGSATHYTSSGRT</sequence>
<organism evidence="2 3">
    <name type="scientific">Oncorhynchus mykiss</name>
    <name type="common">Rainbow trout</name>
    <name type="synonym">Salmo gairdneri</name>
    <dbReference type="NCBI Taxonomy" id="8022"/>
    <lineage>
        <taxon>Eukaryota</taxon>
        <taxon>Metazoa</taxon>
        <taxon>Chordata</taxon>
        <taxon>Craniata</taxon>
        <taxon>Vertebrata</taxon>
        <taxon>Euteleostomi</taxon>
        <taxon>Actinopterygii</taxon>
        <taxon>Neopterygii</taxon>
        <taxon>Teleostei</taxon>
        <taxon>Protacanthopterygii</taxon>
        <taxon>Salmoniformes</taxon>
        <taxon>Salmonidae</taxon>
        <taxon>Salmoninae</taxon>
        <taxon>Oncorhynchus</taxon>
    </lineage>
</organism>
<reference evidence="2" key="1">
    <citation type="journal article" date="2014" name="Nat. Commun.">
        <title>The rainbow trout genome provides novel insights into evolution after whole-genome duplication in vertebrates.</title>
        <authorList>
            <person name="Berthelot C."/>
            <person name="Brunet F."/>
            <person name="Chalopin D."/>
            <person name="Juanchich A."/>
            <person name="Bernard M."/>
            <person name="Noel B."/>
            <person name="Bento P."/>
            <person name="Da Silva C."/>
            <person name="Labadie K."/>
            <person name="Alberti A."/>
            <person name="Aury J.M."/>
            <person name="Louis A."/>
            <person name="Dehais P."/>
            <person name="Bardou P."/>
            <person name="Montfort J."/>
            <person name="Klopp C."/>
            <person name="Cabau C."/>
            <person name="Gaspin C."/>
            <person name="Thorgaard G.H."/>
            <person name="Boussaha M."/>
            <person name="Quillet E."/>
            <person name="Guyomard R."/>
            <person name="Galiana D."/>
            <person name="Bobe J."/>
            <person name="Volff J.N."/>
            <person name="Genet C."/>
            <person name="Wincker P."/>
            <person name="Jaillon O."/>
            <person name="Roest Crollius H."/>
            <person name="Guiguen Y."/>
        </authorList>
    </citation>
    <scope>NUCLEOTIDE SEQUENCE [LARGE SCALE GENOMIC DNA]</scope>
</reference>
<reference evidence="2" key="2">
    <citation type="submission" date="2014-03" db="EMBL/GenBank/DDBJ databases">
        <authorList>
            <person name="Genoscope - CEA"/>
        </authorList>
    </citation>
    <scope>NUCLEOTIDE SEQUENCE</scope>
</reference>